<comment type="caution">
    <text evidence="1">The sequence shown here is derived from an EMBL/GenBank/DDBJ whole genome shotgun (WGS) entry which is preliminary data.</text>
</comment>
<gene>
    <name evidence="1" type="ORF">HPB50_000499</name>
</gene>
<evidence type="ECO:0000313" key="1">
    <source>
        <dbReference type="EMBL" id="KAH6923372.1"/>
    </source>
</evidence>
<sequence>MSLSPLSLSLSLSLSLWVFFGVPGSSRLALETLRSPAKRFVVEPSPAPSPPTVPLFLEVICAFGSQLFGREGVGDFAGCCFVTFYTRKSALDAQNDLHNMKTLPGVLVLKYHSCLPLCWDGDLLQACSERRVKQASGRHLQSF</sequence>
<evidence type="ECO:0000313" key="2">
    <source>
        <dbReference type="Proteomes" id="UP000821845"/>
    </source>
</evidence>
<dbReference type="EMBL" id="CM023488">
    <property type="protein sequence ID" value="KAH6923372.1"/>
    <property type="molecule type" value="Genomic_DNA"/>
</dbReference>
<proteinExistence type="predicted"/>
<organism evidence="1 2">
    <name type="scientific">Hyalomma asiaticum</name>
    <name type="common">Tick</name>
    <dbReference type="NCBI Taxonomy" id="266040"/>
    <lineage>
        <taxon>Eukaryota</taxon>
        <taxon>Metazoa</taxon>
        <taxon>Ecdysozoa</taxon>
        <taxon>Arthropoda</taxon>
        <taxon>Chelicerata</taxon>
        <taxon>Arachnida</taxon>
        <taxon>Acari</taxon>
        <taxon>Parasitiformes</taxon>
        <taxon>Ixodida</taxon>
        <taxon>Ixodoidea</taxon>
        <taxon>Ixodidae</taxon>
        <taxon>Hyalomminae</taxon>
        <taxon>Hyalomma</taxon>
    </lineage>
</organism>
<accession>A0ACB7RKC1</accession>
<reference evidence="1" key="1">
    <citation type="submission" date="2020-05" db="EMBL/GenBank/DDBJ databases">
        <title>Large-scale comparative analyses of tick genomes elucidate their genetic diversity and vector capacities.</title>
        <authorList>
            <person name="Jia N."/>
            <person name="Wang J."/>
            <person name="Shi W."/>
            <person name="Du L."/>
            <person name="Sun Y."/>
            <person name="Zhan W."/>
            <person name="Jiang J."/>
            <person name="Wang Q."/>
            <person name="Zhang B."/>
            <person name="Ji P."/>
            <person name="Sakyi L.B."/>
            <person name="Cui X."/>
            <person name="Yuan T."/>
            <person name="Jiang B."/>
            <person name="Yang W."/>
            <person name="Lam T.T.-Y."/>
            <person name="Chang Q."/>
            <person name="Ding S."/>
            <person name="Wang X."/>
            <person name="Zhu J."/>
            <person name="Ruan X."/>
            <person name="Zhao L."/>
            <person name="Wei J."/>
            <person name="Que T."/>
            <person name="Du C."/>
            <person name="Cheng J."/>
            <person name="Dai P."/>
            <person name="Han X."/>
            <person name="Huang E."/>
            <person name="Gao Y."/>
            <person name="Liu J."/>
            <person name="Shao H."/>
            <person name="Ye R."/>
            <person name="Li L."/>
            <person name="Wei W."/>
            <person name="Wang X."/>
            <person name="Wang C."/>
            <person name="Yang T."/>
            <person name="Huo Q."/>
            <person name="Li W."/>
            <person name="Guo W."/>
            <person name="Chen H."/>
            <person name="Zhou L."/>
            <person name="Ni X."/>
            <person name="Tian J."/>
            <person name="Zhou Y."/>
            <person name="Sheng Y."/>
            <person name="Liu T."/>
            <person name="Pan Y."/>
            <person name="Xia L."/>
            <person name="Li J."/>
            <person name="Zhao F."/>
            <person name="Cao W."/>
        </authorList>
    </citation>
    <scope>NUCLEOTIDE SEQUENCE</scope>
    <source>
        <strain evidence="1">Hyas-2018</strain>
    </source>
</reference>
<dbReference type="Proteomes" id="UP000821845">
    <property type="component" value="Chromosome 8"/>
</dbReference>
<protein>
    <submittedName>
        <fullName evidence="1">Uncharacterized protein</fullName>
    </submittedName>
</protein>
<keyword evidence="2" id="KW-1185">Reference proteome</keyword>
<name>A0ACB7RKC1_HYAAI</name>